<dbReference type="Pfam" id="PF08799">
    <property type="entry name" value="PRP4"/>
    <property type="match status" value="1"/>
</dbReference>
<accession>A0A9P4Q299</accession>
<dbReference type="PANTHER" id="PTHR19846">
    <property type="entry name" value="WD40 REPEAT PROTEIN"/>
    <property type="match status" value="1"/>
</dbReference>
<dbReference type="GO" id="GO:0017070">
    <property type="term" value="F:U6 snRNA binding"/>
    <property type="evidence" value="ECO:0007669"/>
    <property type="project" value="TreeGrafter"/>
</dbReference>
<evidence type="ECO:0000256" key="1">
    <source>
        <dbReference type="ARBA" id="ARBA00022574"/>
    </source>
</evidence>
<feature type="compositionally biased region" description="Polar residues" evidence="4">
    <location>
        <begin position="451"/>
        <end position="460"/>
    </location>
</feature>
<feature type="repeat" description="WD" evidence="3">
    <location>
        <begin position="283"/>
        <end position="324"/>
    </location>
</feature>
<feature type="repeat" description="WD" evidence="3">
    <location>
        <begin position="490"/>
        <end position="529"/>
    </location>
</feature>
<dbReference type="InterPro" id="IPR020472">
    <property type="entry name" value="WD40_PAC1"/>
</dbReference>
<proteinExistence type="predicted"/>
<dbReference type="PROSITE" id="PS00678">
    <property type="entry name" value="WD_REPEATS_1"/>
    <property type="match status" value="2"/>
</dbReference>
<dbReference type="SUPFAM" id="SSF50978">
    <property type="entry name" value="WD40 repeat-like"/>
    <property type="match status" value="1"/>
</dbReference>
<dbReference type="SMART" id="SM00500">
    <property type="entry name" value="SFM"/>
    <property type="match status" value="1"/>
</dbReference>
<feature type="repeat" description="WD" evidence="3">
    <location>
        <begin position="367"/>
        <end position="408"/>
    </location>
</feature>
<feature type="region of interest" description="Disordered" evidence="4">
    <location>
        <begin position="438"/>
        <end position="460"/>
    </location>
</feature>
<dbReference type="InterPro" id="IPR036285">
    <property type="entry name" value="PRP4-like_sf"/>
</dbReference>
<dbReference type="InterPro" id="IPR014906">
    <property type="entry name" value="PRP4-like"/>
</dbReference>
<dbReference type="PANTHER" id="PTHR19846:SF0">
    <property type="entry name" value="PRE-MRNA PROCESSING FACTOR 4"/>
    <property type="match status" value="1"/>
</dbReference>
<dbReference type="Gene3D" id="2.130.10.10">
    <property type="entry name" value="YVTN repeat-like/Quinoprotein amine dehydrogenase"/>
    <property type="match status" value="3"/>
</dbReference>
<dbReference type="InterPro" id="IPR001680">
    <property type="entry name" value="WD40_rpt"/>
</dbReference>
<dbReference type="InterPro" id="IPR036322">
    <property type="entry name" value="WD40_repeat_dom_sf"/>
</dbReference>
<evidence type="ECO:0000313" key="6">
    <source>
        <dbReference type="EMBL" id="KAF2718165.1"/>
    </source>
</evidence>
<keyword evidence="2" id="KW-0677">Repeat</keyword>
<evidence type="ECO:0000259" key="5">
    <source>
        <dbReference type="SMART" id="SM00500"/>
    </source>
</evidence>
<dbReference type="Proteomes" id="UP000799441">
    <property type="component" value="Unassembled WGS sequence"/>
</dbReference>
<dbReference type="EMBL" id="MU003829">
    <property type="protein sequence ID" value="KAF2718165.1"/>
    <property type="molecule type" value="Genomic_DNA"/>
</dbReference>
<evidence type="ECO:0000256" key="2">
    <source>
        <dbReference type="ARBA" id="ARBA00022737"/>
    </source>
</evidence>
<dbReference type="GO" id="GO:0030621">
    <property type="term" value="F:U4 snRNA binding"/>
    <property type="evidence" value="ECO:0007669"/>
    <property type="project" value="TreeGrafter"/>
</dbReference>
<dbReference type="InterPro" id="IPR019775">
    <property type="entry name" value="WD40_repeat_CS"/>
</dbReference>
<dbReference type="CDD" id="cd00200">
    <property type="entry name" value="WD40"/>
    <property type="match status" value="1"/>
</dbReference>
<organism evidence="6 7">
    <name type="scientific">Polychaeton citri CBS 116435</name>
    <dbReference type="NCBI Taxonomy" id="1314669"/>
    <lineage>
        <taxon>Eukaryota</taxon>
        <taxon>Fungi</taxon>
        <taxon>Dikarya</taxon>
        <taxon>Ascomycota</taxon>
        <taxon>Pezizomycotina</taxon>
        <taxon>Dothideomycetes</taxon>
        <taxon>Dothideomycetidae</taxon>
        <taxon>Capnodiales</taxon>
        <taxon>Capnodiaceae</taxon>
        <taxon>Polychaeton</taxon>
    </lineage>
</organism>
<comment type="caution">
    <text evidence="6">The sequence shown here is derived from an EMBL/GenBank/DDBJ whole genome shotgun (WGS) entry which is preliminary data.</text>
</comment>
<keyword evidence="1 3" id="KW-0853">WD repeat</keyword>
<gene>
    <name evidence="6" type="ORF">K431DRAFT_340876</name>
</gene>
<dbReference type="GO" id="GO:0000398">
    <property type="term" value="P:mRNA splicing, via spliceosome"/>
    <property type="evidence" value="ECO:0007669"/>
    <property type="project" value="TreeGrafter"/>
</dbReference>
<dbReference type="GO" id="GO:0046540">
    <property type="term" value="C:U4/U6 x U5 tri-snRNP complex"/>
    <property type="evidence" value="ECO:0007669"/>
    <property type="project" value="TreeGrafter"/>
</dbReference>
<name>A0A9P4Q299_9PEZI</name>
<sequence>MSVHPSRQAYVEEPEEDAGIEISNIPSDRNYVLPGASGQQASDVLNEFARKRRAAQIAVPTDDQRVRAELRSRGEPITLFGERREDRRDRLRALMLREIEGGNEDEEMRDVSATPAAEEEDDVEEEFYTEGSDALLEARRRMATFSLPRAQKRTAFQREESKIDVKTHVRHRKEVKDKLSQYELYGSQIASERPVSMVRFAPDGHTVACGDWSGSVKLLSVPNLETVKTLRGHNGIVGGISWRPGLTDTHNDGDRGQVSLATSGGEGDIHLWNLAQDTPSATLSGHTSRVVRTEFHPSGNYLASASFDTTWRLWDVDTTTELLLQEGHSREVFALAFHPDGSLITTAGLDSIGHVWDMRTGRTVMLLESHVQPIHAVDWSPDGVRCVTGSSDGFAKVWDLRNVRETASIGAHRGGVSDVRWFKGSDGPLSATHVDQQNGLNGGHEMHVDQSNDSSQTLQPKKSGTFLLTAGFDKAVNVFSADDWALCKSLTGHDGTVLAADMTTDAKWLASGGRDRTVKLWARPSEEGI</sequence>
<feature type="repeat" description="WD" evidence="3">
    <location>
        <begin position="325"/>
        <end position="366"/>
    </location>
</feature>
<evidence type="ECO:0000256" key="4">
    <source>
        <dbReference type="SAM" id="MobiDB-lite"/>
    </source>
</evidence>
<dbReference type="PROSITE" id="PS50294">
    <property type="entry name" value="WD_REPEATS_REGION"/>
    <property type="match status" value="4"/>
</dbReference>
<dbReference type="InterPro" id="IPR015943">
    <property type="entry name" value="WD40/YVTN_repeat-like_dom_sf"/>
</dbReference>
<reference evidence="6" key="1">
    <citation type="journal article" date="2020" name="Stud. Mycol.">
        <title>101 Dothideomycetes genomes: a test case for predicting lifestyles and emergence of pathogens.</title>
        <authorList>
            <person name="Haridas S."/>
            <person name="Albert R."/>
            <person name="Binder M."/>
            <person name="Bloem J."/>
            <person name="Labutti K."/>
            <person name="Salamov A."/>
            <person name="Andreopoulos B."/>
            <person name="Baker S."/>
            <person name="Barry K."/>
            <person name="Bills G."/>
            <person name="Bluhm B."/>
            <person name="Cannon C."/>
            <person name="Castanera R."/>
            <person name="Culley D."/>
            <person name="Daum C."/>
            <person name="Ezra D."/>
            <person name="Gonzalez J."/>
            <person name="Henrissat B."/>
            <person name="Kuo A."/>
            <person name="Liang C."/>
            <person name="Lipzen A."/>
            <person name="Lutzoni F."/>
            <person name="Magnuson J."/>
            <person name="Mondo S."/>
            <person name="Nolan M."/>
            <person name="Ohm R."/>
            <person name="Pangilinan J."/>
            <person name="Park H.-J."/>
            <person name="Ramirez L."/>
            <person name="Alfaro M."/>
            <person name="Sun H."/>
            <person name="Tritt A."/>
            <person name="Yoshinaga Y."/>
            <person name="Zwiers L.-H."/>
            <person name="Turgeon B."/>
            <person name="Goodwin S."/>
            <person name="Spatafora J."/>
            <person name="Crous P."/>
            <person name="Grigoriev I."/>
        </authorList>
    </citation>
    <scope>NUCLEOTIDE SEQUENCE</scope>
    <source>
        <strain evidence="6">CBS 116435</strain>
    </source>
</reference>
<dbReference type="PROSITE" id="PS50082">
    <property type="entry name" value="WD_REPEATS_2"/>
    <property type="match status" value="4"/>
</dbReference>
<evidence type="ECO:0000313" key="7">
    <source>
        <dbReference type="Proteomes" id="UP000799441"/>
    </source>
</evidence>
<keyword evidence="7" id="KW-1185">Reference proteome</keyword>
<feature type="domain" description="Pre-mRNA processing factor 4 (PRP4)-like" evidence="5">
    <location>
        <begin position="61"/>
        <end position="109"/>
    </location>
</feature>
<dbReference type="PRINTS" id="PR00320">
    <property type="entry name" value="GPROTEINBRPT"/>
</dbReference>
<dbReference type="AlphaFoldDB" id="A0A9P4Q299"/>
<dbReference type="SUPFAM" id="SSF158230">
    <property type="entry name" value="PRP4-like"/>
    <property type="match status" value="1"/>
</dbReference>
<dbReference type="SMART" id="SM00320">
    <property type="entry name" value="WD40"/>
    <property type="match status" value="7"/>
</dbReference>
<dbReference type="OrthoDB" id="540662at2759"/>
<dbReference type="Gene3D" id="4.10.280.110">
    <property type="entry name" value="Pre-mRNA processing factor 4 domain"/>
    <property type="match status" value="1"/>
</dbReference>
<keyword evidence="6" id="KW-0687">Ribonucleoprotein</keyword>
<dbReference type="Pfam" id="PF00400">
    <property type="entry name" value="WD40"/>
    <property type="match status" value="5"/>
</dbReference>
<evidence type="ECO:0000256" key="3">
    <source>
        <dbReference type="PROSITE-ProRule" id="PRU00221"/>
    </source>
</evidence>
<protein>
    <submittedName>
        <fullName evidence="6">U4/U6 small nuclear ribonucleoprotein Prp4</fullName>
    </submittedName>
</protein>